<dbReference type="PANTHER" id="PTHR40254">
    <property type="entry name" value="BLR0577 PROTEIN"/>
    <property type="match status" value="1"/>
</dbReference>
<dbReference type="RefSeq" id="WP_006418244.1">
    <property type="nucleotide sequence ID" value="NZ_AENN01000015.1"/>
</dbReference>
<dbReference type="InterPro" id="IPR052189">
    <property type="entry name" value="L-asp_N-monooxygenase_NS-form"/>
</dbReference>
<dbReference type="OrthoDB" id="2211465at2"/>
<evidence type="ECO:0000313" key="3">
    <source>
        <dbReference type="Proteomes" id="UP000005990"/>
    </source>
</evidence>
<evidence type="ECO:0000259" key="1">
    <source>
        <dbReference type="Pfam" id="PF13454"/>
    </source>
</evidence>
<comment type="caution">
    <text evidence="2">The sequence shown here is derived from an EMBL/GenBank/DDBJ whole genome shotgun (WGS) entry which is preliminary data.</text>
</comment>
<dbReference type="EMBL" id="AENN01000015">
    <property type="protein sequence ID" value="EFR31041.1"/>
    <property type="molecule type" value="Genomic_DNA"/>
</dbReference>
<organism evidence="2 3">
    <name type="scientific">Eremococcus coleocola ACS-139-V-Col8</name>
    <dbReference type="NCBI Taxonomy" id="908337"/>
    <lineage>
        <taxon>Bacteria</taxon>
        <taxon>Bacillati</taxon>
        <taxon>Bacillota</taxon>
        <taxon>Bacilli</taxon>
        <taxon>Lactobacillales</taxon>
        <taxon>Aerococcaceae</taxon>
        <taxon>Eremococcus</taxon>
    </lineage>
</organism>
<dbReference type="PANTHER" id="PTHR40254:SF1">
    <property type="entry name" value="BLR0577 PROTEIN"/>
    <property type="match status" value="1"/>
</dbReference>
<evidence type="ECO:0000313" key="2">
    <source>
        <dbReference type="EMBL" id="EFR31041.1"/>
    </source>
</evidence>
<protein>
    <recommendedName>
        <fullName evidence="1">FAD-dependent urate hydroxylase HpyO/Asp monooxygenase CreE-like FAD/NAD(P)-binding domain-containing protein</fullName>
    </recommendedName>
</protein>
<name>E4KP00_9LACT</name>
<dbReference type="STRING" id="908337.HMPREF9257_1283"/>
<reference evidence="2 3" key="1">
    <citation type="submission" date="2010-10" db="EMBL/GenBank/DDBJ databases">
        <authorList>
            <person name="Durkin A.S."/>
            <person name="Madupu R."/>
            <person name="Torralba M."/>
            <person name="Gillis M."/>
            <person name="Methe B."/>
            <person name="Sutton G."/>
            <person name="Nelson K.E."/>
        </authorList>
    </citation>
    <scope>NUCLEOTIDE SEQUENCE [LARGE SCALE GENOMIC DNA]</scope>
    <source>
        <strain evidence="2 3">ACS-139-V-Col8</strain>
    </source>
</reference>
<dbReference type="Gene3D" id="3.50.50.60">
    <property type="entry name" value="FAD/NAD(P)-binding domain"/>
    <property type="match status" value="1"/>
</dbReference>
<dbReference type="InterPro" id="IPR038732">
    <property type="entry name" value="HpyO/CreE_NAD-binding"/>
</dbReference>
<dbReference type="AlphaFoldDB" id="E4KP00"/>
<dbReference type="Pfam" id="PF13454">
    <property type="entry name" value="NAD_binding_9"/>
    <property type="match status" value="1"/>
</dbReference>
<gene>
    <name evidence="2" type="ORF">HMPREF9257_1283</name>
</gene>
<dbReference type="Proteomes" id="UP000005990">
    <property type="component" value="Unassembled WGS sequence"/>
</dbReference>
<feature type="domain" description="FAD-dependent urate hydroxylase HpyO/Asp monooxygenase CreE-like FAD/NAD(P)-binding" evidence="1">
    <location>
        <begin position="6"/>
        <end position="150"/>
    </location>
</feature>
<proteinExistence type="predicted"/>
<sequence length="479" mass="54157">MTQKIAIIGMGVAGGAVLASYHKFYPKEKLEIDCYDDPIHFGKGIPFRPDSSLALNNSRSDAISFDYQDMDDFVSWLKDQDIPFQEYMPRWTYGDYMLDRIQELSHDLKAKAIYQRVTDITWLDQTQQWQLVDQSGQSQDYDQVHLCCGDLPAHDFYHLLGQNHYIHNPYPLQAIPMTEMPDQTLTVIGTGLAAIDVLKYCLTHSPQSLIQVFSLNNYFPTIRGRDQVDLDYKFLTENNLDHAMANNQGHLSFNDLDQWIQVDFEQVGVTWPVFKSEWLLPGKAGLDLSMGHPKIFGRAQALFLHLSNLLSTRLATMTVSDYQAFKDHYMDALINLRNPMPKDSALILLRAFEEGRLKTLNGIDSVQAENQTFHLLNEGHTLIASSDWVINATGYGLNDQNLNQASSIFKSLINKGYVQFADLGGLAIDLDTGQTISPKLGPISHLLIHGTLINGQVFQNNSTIKIQAWADKLIKNKAL</sequence>
<keyword evidence="3" id="KW-1185">Reference proteome</keyword>
<dbReference type="SUPFAM" id="SSF51905">
    <property type="entry name" value="FAD/NAD(P)-binding domain"/>
    <property type="match status" value="1"/>
</dbReference>
<dbReference type="eggNOG" id="COG4529">
    <property type="taxonomic scope" value="Bacteria"/>
</dbReference>
<accession>E4KP00</accession>
<dbReference type="InterPro" id="IPR036188">
    <property type="entry name" value="FAD/NAD-bd_sf"/>
</dbReference>